<keyword evidence="1" id="KW-0677">Repeat</keyword>
<protein>
    <recommendedName>
        <fullName evidence="4">Pentacotripeptide-repeat region of PRORP domain-containing protein</fullName>
    </recommendedName>
</protein>
<dbReference type="Gene3D" id="1.25.40.10">
    <property type="entry name" value="Tetratricopeptide repeat domain"/>
    <property type="match status" value="4"/>
</dbReference>
<feature type="repeat" description="PPR" evidence="2">
    <location>
        <begin position="449"/>
        <end position="483"/>
    </location>
</feature>
<dbReference type="EMBL" id="HBFQ01043678">
    <property type="protein sequence ID" value="CAD8856586.1"/>
    <property type="molecule type" value="Transcribed_RNA"/>
</dbReference>
<reference evidence="3" key="1">
    <citation type="submission" date="2021-01" db="EMBL/GenBank/DDBJ databases">
        <authorList>
            <person name="Corre E."/>
            <person name="Pelletier E."/>
            <person name="Niang G."/>
            <person name="Scheremetjew M."/>
            <person name="Finn R."/>
            <person name="Kale V."/>
            <person name="Holt S."/>
            <person name="Cochrane G."/>
            <person name="Meng A."/>
            <person name="Brown T."/>
            <person name="Cohen L."/>
        </authorList>
    </citation>
    <scope>NUCLEOTIDE SEQUENCE</scope>
</reference>
<feature type="repeat" description="PPR" evidence="2">
    <location>
        <begin position="308"/>
        <end position="342"/>
    </location>
</feature>
<dbReference type="InterPro" id="IPR011990">
    <property type="entry name" value="TPR-like_helical_dom_sf"/>
</dbReference>
<gene>
    <name evidence="3" type="ORF">NSCI0253_LOCUS30938</name>
</gene>
<dbReference type="PANTHER" id="PTHR47932:SF44">
    <property type="entry name" value="MIOREX COMPLEX COMPONENT 1"/>
    <property type="match status" value="1"/>
</dbReference>
<organism evidence="3">
    <name type="scientific">Noctiluca scintillans</name>
    <name type="common">Sea sparkle</name>
    <name type="synonym">Red tide dinoflagellate</name>
    <dbReference type="NCBI Taxonomy" id="2966"/>
    <lineage>
        <taxon>Eukaryota</taxon>
        <taxon>Sar</taxon>
        <taxon>Alveolata</taxon>
        <taxon>Dinophyceae</taxon>
        <taxon>Noctilucales</taxon>
        <taxon>Noctilucaceae</taxon>
        <taxon>Noctiluca</taxon>
    </lineage>
</organism>
<evidence type="ECO:0000313" key="3">
    <source>
        <dbReference type="EMBL" id="CAD8856586.1"/>
    </source>
</evidence>
<dbReference type="Pfam" id="PF13041">
    <property type="entry name" value="PPR_2"/>
    <property type="match status" value="3"/>
</dbReference>
<dbReference type="AlphaFoldDB" id="A0A7S1AJU9"/>
<dbReference type="PROSITE" id="PS51375">
    <property type="entry name" value="PPR"/>
    <property type="match status" value="5"/>
</dbReference>
<feature type="repeat" description="PPR" evidence="2">
    <location>
        <begin position="378"/>
        <end position="412"/>
    </location>
</feature>
<proteinExistence type="predicted"/>
<feature type="repeat" description="PPR" evidence="2">
    <location>
        <begin position="520"/>
        <end position="554"/>
    </location>
</feature>
<evidence type="ECO:0000256" key="2">
    <source>
        <dbReference type="PROSITE-ProRule" id="PRU00708"/>
    </source>
</evidence>
<feature type="repeat" description="PPR" evidence="2">
    <location>
        <begin position="414"/>
        <end position="448"/>
    </location>
</feature>
<accession>A0A7S1AJU9</accession>
<evidence type="ECO:0000256" key="1">
    <source>
        <dbReference type="ARBA" id="ARBA00022737"/>
    </source>
</evidence>
<dbReference type="Pfam" id="PF13812">
    <property type="entry name" value="PPR_3"/>
    <property type="match status" value="1"/>
</dbReference>
<dbReference type="NCBIfam" id="TIGR00756">
    <property type="entry name" value="PPR"/>
    <property type="match status" value="5"/>
</dbReference>
<dbReference type="InterPro" id="IPR002885">
    <property type="entry name" value="PPR_rpt"/>
</dbReference>
<evidence type="ECO:0008006" key="4">
    <source>
        <dbReference type="Google" id="ProtNLM"/>
    </source>
</evidence>
<name>A0A7S1AJU9_NOCSC</name>
<dbReference type="PANTHER" id="PTHR47932">
    <property type="entry name" value="ATPASE EXPRESSION PROTEIN 3"/>
    <property type="match status" value="1"/>
</dbReference>
<sequence length="634" mass="71179">MALLQLFSAFQSSPFAAVVQEVCVIAIFATSFALWRRINHRPAKAEGLVSTLFSRVGFVNSEPSYVRKPYSKGAVPVEKHEQTTSVVRRKPDTYNISSIRIAEQQMLKLLEGREFTRALNMYRSLERDGRDRHLVSEELFSAFIQSSIRVGKVDVVERMLRTIKRNEIVPTLGFWQTTLRMLSSRKQFSYCLSVHVLFSQHIPPDKVVFSCLINAALEMGDADRAAQMLESYSEADIEAKDHVLFFRTYVALNDVESAEAIFRKLGNEITTLMMNLLLLTCVNTKQPERALRLLREAHVVEGTEKIVDSVSYNTVIKGFTQAGDAHNCFQCLHEMRDHGVEPDDITFGTLLDVCIVDNETAAAHEVVDLLISSGRPMDTVMCTLFIKGLVRSNCVQKAHDFFKEMKRRGGTDPDIVTYSVLIKAFIDAHDLDEALNMVEALKEAGHQPDDIILTHLLEGCRHAGNHSLGKKLFSEMLEVGVKPSEFTLITMVKLHGRCGAHEEAHDLVATWEKNYGSKPSVIHYTCLMSGCFRTKNYDQAWRAYELMCQNGIPPDETAMATLLPGMVAAQCWDRCIALVRRSLRGPTPVNIPAETLNNALSQMLACGSLGRHAEHLQELMKSAGIARTSRVVRR</sequence>